<sequence>MPLPVHDKLSITVGSIIVLRASHARCLAFPPATFLCNQRTNCSNTFAFSNFFSRESISSKVCTVQKVCAGFDWLRLALELRFITNCCIISVRASTFLCRSSIFVCEMSCWTFMCPTIRRNKRSSLTVSGGTGSCVLLFSSSGECIYNLFNYDCKIVTIL</sequence>
<evidence type="ECO:0000313" key="1">
    <source>
        <dbReference type="EnsemblMetazoa" id="ENSAATROPP013256"/>
    </source>
</evidence>
<protein>
    <submittedName>
        <fullName evidence="1">Uncharacterized protein</fullName>
    </submittedName>
</protein>
<reference evidence="2" key="1">
    <citation type="submission" date="2021-09" db="EMBL/GenBank/DDBJ databases">
        <authorList>
            <consortium name="Infravec"/>
            <person name="Campbell I L."/>
            <person name="Maslen G."/>
            <person name="Yates A."/>
        </authorList>
    </citation>
    <scope>NUCLEOTIDE SEQUENCE [LARGE SCALE GENOMIC DNA]</scope>
    <source>
        <strain evidence="2">Infravec2 EBRE</strain>
    </source>
</reference>
<dbReference type="EnsemblMetazoa" id="ENSAATROPT014544">
    <property type="protein sequence ID" value="ENSAATROPP013257"/>
    <property type="gene ID" value="ENSAATROPG011796"/>
</dbReference>
<proteinExistence type="predicted"/>
<name>A0AAG5DQ27_ANOAO</name>
<dbReference type="AlphaFoldDB" id="A0AAG5DQ27"/>
<dbReference type="EnsemblMetazoa" id="ENSAATROPT014547">
    <property type="protein sequence ID" value="ENSAATROPP013260"/>
    <property type="gene ID" value="ENSAATROPG011796"/>
</dbReference>
<dbReference type="EnsemblMetazoa" id="ENSAATROPT014542">
    <property type="protein sequence ID" value="ENSAATROPP013256"/>
    <property type="gene ID" value="ENSAATROPG011796"/>
</dbReference>
<evidence type="ECO:0000313" key="2">
    <source>
        <dbReference type="Proteomes" id="UP000075880"/>
    </source>
</evidence>
<reference evidence="1" key="2">
    <citation type="submission" date="2024-04" db="UniProtKB">
        <authorList>
            <consortium name="EnsemblMetazoa"/>
        </authorList>
    </citation>
    <scope>IDENTIFICATION</scope>
    <source>
        <strain evidence="1">EBRO</strain>
    </source>
</reference>
<dbReference type="EnsemblMetazoa" id="ENSAATROPT014549">
    <property type="protein sequence ID" value="ENSAATROPP013261"/>
    <property type="gene ID" value="ENSAATROPG011796"/>
</dbReference>
<accession>A0AAG5DQ27</accession>
<keyword evidence="2" id="KW-1185">Reference proteome</keyword>
<organism evidence="1 2">
    <name type="scientific">Anopheles atroparvus</name>
    <name type="common">European mosquito</name>
    <dbReference type="NCBI Taxonomy" id="41427"/>
    <lineage>
        <taxon>Eukaryota</taxon>
        <taxon>Metazoa</taxon>
        <taxon>Ecdysozoa</taxon>
        <taxon>Arthropoda</taxon>
        <taxon>Hexapoda</taxon>
        <taxon>Insecta</taxon>
        <taxon>Pterygota</taxon>
        <taxon>Neoptera</taxon>
        <taxon>Endopterygota</taxon>
        <taxon>Diptera</taxon>
        <taxon>Nematocera</taxon>
        <taxon>Culicoidea</taxon>
        <taxon>Culicidae</taxon>
        <taxon>Anophelinae</taxon>
        <taxon>Anopheles</taxon>
    </lineage>
</organism>
<dbReference type="Proteomes" id="UP000075880">
    <property type="component" value="Unassembled WGS sequence"/>
</dbReference>